<dbReference type="EMBL" id="CP003642">
    <property type="protein sequence ID" value="AFZ26978.1"/>
    <property type="molecule type" value="Genomic_DNA"/>
</dbReference>
<dbReference type="GO" id="GO:0005524">
    <property type="term" value="F:ATP binding"/>
    <property type="evidence" value="ECO:0007669"/>
    <property type="project" value="UniProtKB-KW"/>
</dbReference>
<dbReference type="PATRIC" id="fig|56107.3.peg.5411"/>
<name>K9X3C4_9NOST</name>
<comment type="cofactor">
    <cofactor evidence="9">
        <name>Mg(2+)</name>
        <dbReference type="ChEBI" id="CHEBI:18420"/>
    </cofactor>
</comment>
<evidence type="ECO:0000313" key="12">
    <source>
        <dbReference type="Proteomes" id="UP000010475"/>
    </source>
</evidence>
<evidence type="ECO:0000256" key="5">
    <source>
        <dbReference type="ARBA" id="ARBA00022840"/>
    </source>
</evidence>
<keyword evidence="4 9" id="KW-0547">Nucleotide-binding</keyword>
<evidence type="ECO:0000256" key="8">
    <source>
        <dbReference type="ARBA" id="ARBA00029346"/>
    </source>
</evidence>
<dbReference type="CDD" id="cd02163">
    <property type="entry name" value="PPAT"/>
    <property type="match status" value="1"/>
</dbReference>
<dbReference type="HOGENOM" id="CLU_100149_0_0_3"/>
<dbReference type="GO" id="GO:0004595">
    <property type="term" value="F:pantetheine-phosphate adenylyltransferase activity"/>
    <property type="evidence" value="ECO:0007669"/>
    <property type="project" value="UniProtKB-UniRule"/>
</dbReference>
<keyword evidence="7 9" id="KW-0173">Coenzyme A biosynthesis</keyword>
<dbReference type="NCBIfam" id="TIGR00125">
    <property type="entry name" value="cyt_tran_rel"/>
    <property type="match status" value="1"/>
</dbReference>
<evidence type="ECO:0000256" key="1">
    <source>
        <dbReference type="ARBA" id="ARBA00022490"/>
    </source>
</evidence>
<dbReference type="PRINTS" id="PR01020">
    <property type="entry name" value="LPSBIOSNTHSS"/>
</dbReference>
<sequence length="242" mass="27535">MLVPNAQLSITYTTTTIEFSSLAQEQEMLNLSKLNKYFGYNHRNNFELYTIVIAIYPGSFDPITLGHLDIIQRGCRLFDFVIVAVLRNPHKMPLFTVQQRLEQIRLTTKHLPNVEVDSFDGLTVNYAQMREAQVLIRGLRAVSDFEIELQMAHTNKTLSTQIETVFLATSNEYSFLSSSVVREIARFGGSVDHLVPPHIALEIYQCYDHNSPKSNPIITETISPLKTMPMATPPEKLCEREA</sequence>
<feature type="binding site" evidence="9">
    <location>
        <position position="67"/>
    </location>
    <ligand>
        <name>ATP</name>
        <dbReference type="ChEBI" id="CHEBI:30616"/>
    </ligand>
</feature>
<feature type="binding site" evidence="9">
    <location>
        <position position="148"/>
    </location>
    <ligand>
        <name>ATP</name>
        <dbReference type="ChEBI" id="CHEBI:30616"/>
    </ligand>
</feature>
<dbReference type="STRING" id="56107.Cylst_4926"/>
<keyword evidence="3 9" id="KW-0548">Nucleotidyltransferase</keyword>
<keyword evidence="1 9" id="KW-0963">Cytoplasm</keyword>
<evidence type="ECO:0000313" key="11">
    <source>
        <dbReference type="EMBL" id="AFZ26978.1"/>
    </source>
</evidence>
<dbReference type="GO" id="GO:0005737">
    <property type="term" value="C:cytoplasm"/>
    <property type="evidence" value="ECO:0007669"/>
    <property type="project" value="UniProtKB-SubCell"/>
</dbReference>
<evidence type="ECO:0000256" key="4">
    <source>
        <dbReference type="ARBA" id="ARBA00022741"/>
    </source>
</evidence>
<keyword evidence="12" id="KW-1185">Reference proteome</keyword>
<dbReference type="NCBIfam" id="TIGR01510">
    <property type="entry name" value="coaD_prev_kdtB"/>
    <property type="match status" value="1"/>
</dbReference>
<dbReference type="Proteomes" id="UP000010475">
    <property type="component" value="Chromosome"/>
</dbReference>
<dbReference type="Gene3D" id="3.40.50.620">
    <property type="entry name" value="HUPs"/>
    <property type="match status" value="1"/>
</dbReference>
<dbReference type="AlphaFoldDB" id="K9X3C4"/>
<organism evidence="11 12">
    <name type="scientific">Cylindrospermum stagnale PCC 7417</name>
    <dbReference type="NCBI Taxonomy" id="56107"/>
    <lineage>
        <taxon>Bacteria</taxon>
        <taxon>Bacillati</taxon>
        <taxon>Cyanobacteriota</taxon>
        <taxon>Cyanophyceae</taxon>
        <taxon>Nostocales</taxon>
        <taxon>Nostocaceae</taxon>
        <taxon>Cylindrospermum</taxon>
    </lineage>
</organism>
<feature type="binding site" evidence="9">
    <location>
        <begin position="59"/>
        <end position="60"/>
    </location>
    <ligand>
        <name>ATP</name>
        <dbReference type="ChEBI" id="CHEBI:30616"/>
    </ligand>
</feature>
<evidence type="ECO:0000256" key="9">
    <source>
        <dbReference type="HAMAP-Rule" id="MF_00151"/>
    </source>
</evidence>
<dbReference type="InterPro" id="IPR001980">
    <property type="entry name" value="PPAT"/>
</dbReference>
<comment type="similarity">
    <text evidence="9">Belongs to the bacterial CoaD family.</text>
</comment>
<dbReference type="EC" id="2.7.7.3" evidence="9"/>
<feature type="binding site" evidence="9">
    <location>
        <position position="91"/>
    </location>
    <ligand>
        <name>substrate</name>
    </ligand>
</feature>
<evidence type="ECO:0000256" key="3">
    <source>
        <dbReference type="ARBA" id="ARBA00022695"/>
    </source>
</evidence>
<evidence type="ECO:0000256" key="7">
    <source>
        <dbReference type="ARBA" id="ARBA00022993"/>
    </source>
</evidence>
<evidence type="ECO:0000256" key="6">
    <source>
        <dbReference type="ARBA" id="ARBA00022842"/>
    </source>
</evidence>
<feature type="binding site" evidence="9">
    <location>
        <position position="59"/>
    </location>
    <ligand>
        <name>substrate</name>
    </ligand>
</feature>
<proteinExistence type="inferred from homology"/>
<comment type="pathway">
    <text evidence="9">Cofactor biosynthesis; coenzyme A biosynthesis; CoA from (R)-pantothenate: step 4/5.</text>
</comment>
<keyword evidence="2 9" id="KW-0808">Transferase</keyword>
<comment type="subunit">
    <text evidence="9">Homohexamer.</text>
</comment>
<reference evidence="11 12" key="1">
    <citation type="submission" date="2012-06" db="EMBL/GenBank/DDBJ databases">
        <title>Finished chromosome of genome of Cylindrospermum stagnale PCC 7417.</title>
        <authorList>
            <consortium name="US DOE Joint Genome Institute"/>
            <person name="Gugger M."/>
            <person name="Coursin T."/>
            <person name="Rippka R."/>
            <person name="Tandeau De Marsac N."/>
            <person name="Huntemann M."/>
            <person name="Wei C.-L."/>
            <person name="Han J."/>
            <person name="Detter J.C."/>
            <person name="Han C."/>
            <person name="Tapia R."/>
            <person name="Chen A."/>
            <person name="Kyrpides N."/>
            <person name="Mavromatis K."/>
            <person name="Markowitz V."/>
            <person name="Szeto E."/>
            <person name="Ivanova N."/>
            <person name="Pagani I."/>
            <person name="Pati A."/>
            <person name="Goodwin L."/>
            <person name="Nordberg H.P."/>
            <person name="Cantor M.N."/>
            <person name="Hua S.X."/>
            <person name="Woyke T."/>
            <person name="Kerfeld C.A."/>
        </authorList>
    </citation>
    <scope>NUCLEOTIDE SEQUENCE [LARGE SCALE GENOMIC DNA]</scope>
    <source>
        <strain evidence="11 12">PCC 7417</strain>
    </source>
</reference>
<dbReference type="KEGG" id="csg:Cylst_4926"/>
<dbReference type="Pfam" id="PF01467">
    <property type="entry name" value="CTP_transf_like"/>
    <property type="match status" value="1"/>
</dbReference>
<keyword evidence="6 9" id="KW-0460">Magnesium</keyword>
<feature type="site" description="Transition state stabilizer" evidence="9">
    <location>
        <position position="67"/>
    </location>
</feature>
<comment type="catalytic activity">
    <reaction evidence="8 9">
        <text>(R)-4'-phosphopantetheine + ATP + H(+) = 3'-dephospho-CoA + diphosphate</text>
        <dbReference type="Rhea" id="RHEA:19801"/>
        <dbReference type="ChEBI" id="CHEBI:15378"/>
        <dbReference type="ChEBI" id="CHEBI:30616"/>
        <dbReference type="ChEBI" id="CHEBI:33019"/>
        <dbReference type="ChEBI" id="CHEBI:57328"/>
        <dbReference type="ChEBI" id="CHEBI:61723"/>
        <dbReference type="EC" id="2.7.7.3"/>
    </reaction>
</comment>
<dbReference type="HAMAP" id="MF_00151">
    <property type="entry name" value="PPAT_bact"/>
    <property type="match status" value="1"/>
</dbReference>
<dbReference type="eggNOG" id="COG0669">
    <property type="taxonomic scope" value="Bacteria"/>
</dbReference>
<accession>K9X3C4</accession>
<dbReference type="PANTHER" id="PTHR21342">
    <property type="entry name" value="PHOSPHOPANTETHEINE ADENYLYLTRANSFERASE"/>
    <property type="match status" value="1"/>
</dbReference>
<dbReference type="PANTHER" id="PTHR21342:SF1">
    <property type="entry name" value="PHOSPHOPANTETHEINE ADENYLYLTRANSFERASE"/>
    <property type="match status" value="1"/>
</dbReference>
<protein>
    <recommendedName>
        <fullName evidence="9">Phosphopantetheine adenylyltransferase</fullName>
        <ecNumber evidence="9">2.7.7.3</ecNumber>
    </recommendedName>
    <alternativeName>
        <fullName evidence="9">Dephospho-CoA pyrophosphorylase</fullName>
    </alternativeName>
    <alternativeName>
        <fullName evidence="9">Pantetheine-phosphate adenylyltransferase</fullName>
        <shortName evidence="9">PPAT</shortName>
    </alternativeName>
</protein>
<feature type="binding site" evidence="9">
    <location>
        <begin position="173"/>
        <end position="179"/>
    </location>
    <ligand>
        <name>ATP</name>
        <dbReference type="ChEBI" id="CHEBI:30616"/>
    </ligand>
</feature>
<feature type="binding site" evidence="9">
    <location>
        <begin position="138"/>
        <end position="140"/>
    </location>
    <ligand>
        <name>ATP</name>
        <dbReference type="ChEBI" id="CHEBI:30616"/>
    </ligand>
</feature>
<feature type="binding site" evidence="9">
    <location>
        <position position="123"/>
    </location>
    <ligand>
        <name>substrate</name>
    </ligand>
</feature>
<evidence type="ECO:0000256" key="2">
    <source>
        <dbReference type="ARBA" id="ARBA00022679"/>
    </source>
</evidence>
<dbReference type="GO" id="GO:0015937">
    <property type="term" value="P:coenzyme A biosynthetic process"/>
    <property type="evidence" value="ECO:0007669"/>
    <property type="project" value="UniProtKB-UniRule"/>
</dbReference>
<dbReference type="InterPro" id="IPR004821">
    <property type="entry name" value="Cyt_trans-like"/>
</dbReference>
<dbReference type="UniPathway" id="UPA00241">
    <property type="reaction ID" value="UER00355"/>
</dbReference>
<dbReference type="SUPFAM" id="SSF52374">
    <property type="entry name" value="Nucleotidylyl transferase"/>
    <property type="match status" value="1"/>
</dbReference>
<comment type="function">
    <text evidence="9">Reversibly transfers an adenylyl group from ATP to 4'-phosphopantetheine, yielding dephospho-CoA (dPCoA) and pyrophosphate.</text>
</comment>
<gene>
    <name evidence="9" type="primary">coaD</name>
    <name evidence="11" type="ORF">Cylst_4926</name>
</gene>
<keyword evidence="5 9" id="KW-0067">ATP-binding</keyword>
<feature type="binding site" evidence="9">
    <location>
        <position position="137"/>
    </location>
    <ligand>
        <name>substrate</name>
    </ligand>
</feature>
<comment type="subcellular location">
    <subcellularLocation>
        <location evidence="9">Cytoplasm</location>
    </subcellularLocation>
</comment>
<feature type="domain" description="Cytidyltransferase-like" evidence="10">
    <location>
        <begin position="55"/>
        <end position="183"/>
    </location>
</feature>
<evidence type="ECO:0000259" key="10">
    <source>
        <dbReference type="Pfam" id="PF01467"/>
    </source>
</evidence>
<dbReference type="InterPro" id="IPR014729">
    <property type="entry name" value="Rossmann-like_a/b/a_fold"/>
</dbReference>